<feature type="compositionally biased region" description="Low complexity" evidence="1">
    <location>
        <begin position="23"/>
        <end position="37"/>
    </location>
</feature>
<feature type="region of interest" description="Disordered" evidence="1">
    <location>
        <begin position="16"/>
        <end position="39"/>
    </location>
</feature>
<protein>
    <submittedName>
        <fullName evidence="2">Uncharacterized protein</fullName>
    </submittedName>
</protein>
<feature type="compositionally biased region" description="Polar residues" evidence="1">
    <location>
        <begin position="440"/>
        <end position="456"/>
    </location>
</feature>
<evidence type="ECO:0000256" key="1">
    <source>
        <dbReference type="SAM" id="MobiDB-lite"/>
    </source>
</evidence>
<feature type="compositionally biased region" description="Basic and acidic residues" evidence="1">
    <location>
        <begin position="629"/>
        <end position="649"/>
    </location>
</feature>
<organism evidence="2 3">
    <name type="scientific">Marasmius tenuissimus</name>
    <dbReference type="NCBI Taxonomy" id="585030"/>
    <lineage>
        <taxon>Eukaryota</taxon>
        <taxon>Fungi</taxon>
        <taxon>Dikarya</taxon>
        <taxon>Basidiomycota</taxon>
        <taxon>Agaricomycotina</taxon>
        <taxon>Agaricomycetes</taxon>
        <taxon>Agaricomycetidae</taxon>
        <taxon>Agaricales</taxon>
        <taxon>Marasmiineae</taxon>
        <taxon>Marasmiaceae</taxon>
        <taxon>Marasmius</taxon>
    </lineage>
</organism>
<feature type="compositionally biased region" description="Pro residues" evidence="1">
    <location>
        <begin position="477"/>
        <end position="487"/>
    </location>
</feature>
<gene>
    <name evidence="2" type="ORF">AAF712_002913</name>
</gene>
<dbReference type="Proteomes" id="UP001437256">
    <property type="component" value="Unassembled WGS sequence"/>
</dbReference>
<name>A0ABR3A7Y8_9AGAR</name>
<feature type="compositionally biased region" description="Polar residues" evidence="1">
    <location>
        <begin position="564"/>
        <end position="601"/>
    </location>
</feature>
<dbReference type="EMBL" id="JBBXMP010000009">
    <property type="protein sequence ID" value="KAL0070016.1"/>
    <property type="molecule type" value="Genomic_DNA"/>
</dbReference>
<sequence length="660" mass="72360">MSSQASSSFREILLATPSKSLRSETATATSSTTRAESPLPESIQISMQMHPSPKLSAAMLSALRLDDRMIASDVDLGAEEADEPELGDYQVAIVTEVDYFEETPARNMPGRTGLVKKTLVVKIAEMHLYGDRCHITLTLNLPGGGLQFAHVIPVSFTKSKIRLIEWIVGQLFNSLNIHSSRLLWLLTPDMHWSIDHGLFKLIPALTVLKAILAWLQEIAKLHRGKPDNSCIPPHLQRENVFPPGNFKYHLVLILAHREFVVPRLQMQADIERQTLITKEIGRHKFSMRPINVPLEIPQDYDRGDAIPNQDEKWWATMGNLKGTRATGQLENQLHPKSDEKYANPVLELPQCPVMVTLNAAFWLLKLKDEVEREKETVDGRRVPKTPFDINDFVDPTRIEHSALLAAVLKIADLIQSQRVPGDKRSGFPDDVTESQVLKATIKANSTTTPSRAPSQRSTRSTTLAASSSAGDTTNHDMPPPEVPPPRPRTASNASQSSGRYVLRSSNRTSTIDMSSTGTPSQPPAGLGANATAPEVPQRSRAVSNASQTDVQATLQPNNKPPRSRTASDASQGVSRPTTRSQTSQFNAGSSVGAGVTNTTSVEPAITSPIPSLKRRAKSQGSQARSKRGRINERALHSDAKGKEKAREVQLELGSEEGNEP</sequence>
<feature type="compositionally biased region" description="Polar residues" evidence="1">
    <location>
        <begin position="489"/>
        <end position="519"/>
    </location>
</feature>
<reference evidence="2 3" key="1">
    <citation type="submission" date="2024-05" db="EMBL/GenBank/DDBJ databases">
        <title>A draft genome resource for the thread blight pathogen Marasmius tenuissimus strain MS-2.</title>
        <authorList>
            <person name="Yulfo-Soto G.E."/>
            <person name="Baruah I.K."/>
            <person name="Amoako-Attah I."/>
            <person name="Bukari Y."/>
            <person name="Meinhardt L.W."/>
            <person name="Bailey B.A."/>
            <person name="Cohen S.P."/>
        </authorList>
    </citation>
    <scope>NUCLEOTIDE SEQUENCE [LARGE SCALE GENOMIC DNA]</scope>
    <source>
        <strain evidence="2 3">MS-2</strain>
    </source>
</reference>
<feature type="compositionally biased region" description="Low complexity" evidence="1">
    <location>
        <begin position="457"/>
        <end position="472"/>
    </location>
</feature>
<proteinExistence type="predicted"/>
<evidence type="ECO:0000313" key="3">
    <source>
        <dbReference type="Proteomes" id="UP001437256"/>
    </source>
</evidence>
<accession>A0ABR3A7Y8</accession>
<feature type="region of interest" description="Disordered" evidence="1">
    <location>
        <begin position="440"/>
        <end position="660"/>
    </location>
</feature>
<comment type="caution">
    <text evidence="2">The sequence shown here is derived from an EMBL/GenBank/DDBJ whole genome shotgun (WGS) entry which is preliminary data.</text>
</comment>
<keyword evidence="3" id="KW-1185">Reference proteome</keyword>
<evidence type="ECO:0000313" key="2">
    <source>
        <dbReference type="EMBL" id="KAL0070016.1"/>
    </source>
</evidence>
<feature type="compositionally biased region" description="Polar residues" evidence="1">
    <location>
        <begin position="540"/>
        <end position="557"/>
    </location>
</feature>